<evidence type="ECO:0000256" key="11">
    <source>
        <dbReference type="ARBA" id="ARBA00048366"/>
    </source>
</evidence>
<keyword evidence="5 13" id="KW-0808">Transferase</keyword>
<keyword evidence="6" id="KW-0819">tRNA processing</keyword>
<dbReference type="GO" id="GO:0006450">
    <property type="term" value="P:regulation of translational fidelity"/>
    <property type="evidence" value="ECO:0007669"/>
    <property type="project" value="TreeGrafter"/>
</dbReference>
<dbReference type="PANTHER" id="PTHR17490:SF16">
    <property type="entry name" value="THREONYLCARBAMOYL-AMP SYNTHASE"/>
    <property type="match status" value="1"/>
</dbReference>
<dbReference type="InterPro" id="IPR017945">
    <property type="entry name" value="DHBP_synth_RibB-like_a/b_dom"/>
</dbReference>
<dbReference type="PROSITE" id="PS51163">
    <property type="entry name" value="YRDC"/>
    <property type="match status" value="1"/>
</dbReference>
<comment type="subcellular location">
    <subcellularLocation>
        <location evidence="1">Cytoplasm</location>
    </subcellularLocation>
</comment>
<sequence length="201" mass="20635">MSPAESRIIQIDTPGALDSLTAVLRGGGLAVFPTDTVYGLGGRISSVAALDRILALKGRPSGKPLPVLVAGLAAAERLAIFSRAARRAALEAWPGAVTLILPARRELPAAICRDGRVAVRVPGYPPLLGVLETLQEGIAGTSANLSGEPAPASLAEVPPELSDRVELVLDGGILPGRPSRIIDFTGATPMVVRDSQAGGEK</sequence>
<comment type="catalytic activity">
    <reaction evidence="11">
        <text>L-threonine + hydrogencarbonate + ATP = L-threonylcarbamoyladenylate + diphosphate + H2O</text>
        <dbReference type="Rhea" id="RHEA:36407"/>
        <dbReference type="ChEBI" id="CHEBI:15377"/>
        <dbReference type="ChEBI" id="CHEBI:17544"/>
        <dbReference type="ChEBI" id="CHEBI:30616"/>
        <dbReference type="ChEBI" id="CHEBI:33019"/>
        <dbReference type="ChEBI" id="CHEBI:57926"/>
        <dbReference type="ChEBI" id="CHEBI:73682"/>
        <dbReference type="EC" id="2.7.7.87"/>
    </reaction>
</comment>
<dbReference type="GO" id="GO:0005737">
    <property type="term" value="C:cytoplasm"/>
    <property type="evidence" value="ECO:0007669"/>
    <property type="project" value="UniProtKB-SubCell"/>
</dbReference>
<dbReference type="NCBIfam" id="TIGR00057">
    <property type="entry name" value="L-threonylcarbamoyladenylate synthase"/>
    <property type="match status" value="1"/>
</dbReference>
<dbReference type="SUPFAM" id="SSF55821">
    <property type="entry name" value="YrdC/RibB"/>
    <property type="match status" value="1"/>
</dbReference>
<evidence type="ECO:0000256" key="1">
    <source>
        <dbReference type="ARBA" id="ARBA00004496"/>
    </source>
</evidence>
<keyword evidence="7 13" id="KW-0548">Nucleotidyltransferase</keyword>
<dbReference type="Proteomes" id="UP000485484">
    <property type="component" value="Unassembled WGS sequence"/>
</dbReference>
<evidence type="ECO:0000256" key="2">
    <source>
        <dbReference type="ARBA" id="ARBA00007663"/>
    </source>
</evidence>
<dbReference type="EMBL" id="MWAK01000148">
    <property type="protein sequence ID" value="OPZ91837.1"/>
    <property type="molecule type" value="Genomic_DNA"/>
</dbReference>
<dbReference type="GO" id="GO:0000049">
    <property type="term" value="F:tRNA binding"/>
    <property type="evidence" value="ECO:0007669"/>
    <property type="project" value="TreeGrafter"/>
</dbReference>
<comment type="similarity">
    <text evidence="2">Belongs to the SUA5 family.</text>
</comment>
<dbReference type="GO" id="GO:0005524">
    <property type="term" value="F:ATP binding"/>
    <property type="evidence" value="ECO:0007669"/>
    <property type="project" value="UniProtKB-KW"/>
</dbReference>
<dbReference type="GO" id="GO:0008033">
    <property type="term" value="P:tRNA processing"/>
    <property type="evidence" value="ECO:0007669"/>
    <property type="project" value="UniProtKB-KW"/>
</dbReference>
<name>A0A1V5MF12_UNCT6</name>
<gene>
    <name evidence="13" type="primary">ywlC</name>
    <name evidence="13" type="ORF">BWY73_00998</name>
</gene>
<comment type="caution">
    <text evidence="13">The sequence shown here is derived from an EMBL/GenBank/DDBJ whole genome shotgun (WGS) entry which is preliminary data.</text>
</comment>
<evidence type="ECO:0000256" key="8">
    <source>
        <dbReference type="ARBA" id="ARBA00022741"/>
    </source>
</evidence>
<dbReference type="PANTHER" id="PTHR17490">
    <property type="entry name" value="SUA5"/>
    <property type="match status" value="1"/>
</dbReference>
<evidence type="ECO:0000256" key="3">
    <source>
        <dbReference type="ARBA" id="ARBA00012584"/>
    </source>
</evidence>
<proteinExistence type="inferred from homology"/>
<keyword evidence="9" id="KW-0067">ATP-binding</keyword>
<dbReference type="InterPro" id="IPR050156">
    <property type="entry name" value="TC-AMP_synthase_SUA5"/>
</dbReference>
<reference evidence="13" key="1">
    <citation type="submission" date="2017-02" db="EMBL/GenBank/DDBJ databases">
        <title>Delving into the versatile metabolic prowess of the omnipresent phylum Bacteroidetes.</title>
        <authorList>
            <person name="Nobu M.K."/>
            <person name="Mei R."/>
            <person name="Narihiro T."/>
            <person name="Kuroda K."/>
            <person name="Liu W.-T."/>
        </authorList>
    </citation>
    <scope>NUCLEOTIDE SEQUENCE</scope>
    <source>
        <strain evidence="13">ADurb.Bin417</strain>
    </source>
</reference>
<dbReference type="GO" id="GO:0003725">
    <property type="term" value="F:double-stranded RNA binding"/>
    <property type="evidence" value="ECO:0007669"/>
    <property type="project" value="InterPro"/>
</dbReference>
<evidence type="ECO:0000313" key="13">
    <source>
        <dbReference type="EMBL" id="OPZ91837.1"/>
    </source>
</evidence>
<dbReference type="Pfam" id="PF01300">
    <property type="entry name" value="Sua5_yciO_yrdC"/>
    <property type="match status" value="1"/>
</dbReference>
<evidence type="ECO:0000256" key="10">
    <source>
        <dbReference type="ARBA" id="ARBA00029774"/>
    </source>
</evidence>
<dbReference type="EC" id="2.7.7.87" evidence="3"/>
<accession>A0A1V5MF12</accession>
<dbReference type="AlphaFoldDB" id="A0A1V5MF12"/>
<evidence type="ECO:0000256" key="9">
    <source>
        <dbReference type="ARBA" id="ARBA00022840"/>
    </source>
</evidence>
<dbReference type="InterPro" id="IPR006070">
    <property type="entry name" value="Sua5-like_dom"/>
</dbReference>
<evidence type="ECO:0000256" key="4">
    <source>
        <dbReference type="ARBA" id="ARBA00022490"/>
    </source>
</evidence>
<organism evidence="13">
    <name type="scientific">candidate division TA06 bacterium ADurb.Bin417</name>
    <dbReference type="NCBI Taxonomy" id="1852828"/>
    <lineage>
        <taxon>Bacteria</taxon>
        <taxon>Bacteria division TA06</taxon>
    </lineage>
</organism>
<feature type="domain" description="YrdC-like" evidence="12">
    <location>
        <begin position="14"/>
        <end position="197"/>
    </location>
</feature>
<dbReference type="Gene3D" id="3.90.870.10">
    <property type="entry name" value="DHBP synthase"/>
    <property type="match status" value="1"/>
</dbReference>
<dbReference type="GO" id="GO:0061710">
    <property type="term" value="F:L-threonylcarbamoyladenylate synthase"/>
    <property type="evidence" value="ECO:0007669"/>
    <property type="project" value="UniProtKB-EC"/>
</dbReference>
<keyword evidence="8" id="KW-0547">Nucleotide-binding</keyword>
<evidence type="ECO:0000256" key="6">
    <source>
        <dbReference type="ARBA" id="ARBA00022694"/>
    </source>
</evidence>
<evidence type="ECO:0000256" key="7">
    <source>
        <dbReference type="ARBA" id="ARBA00022695"/>
    </source>
</evidence>
<protein>
    <recommendedName>
        <fullName evidence="10">L-threonylcarbamoyladenylate synthase</fullName>
        <ecNumber evidence="3">2.7.7.87</ecNumber>
    </recommendedName>
    <alternativeName>
        <fullName evidence="10">L-threonylcarbamoyladenylate synthase</fullName>
    </alternativeName>
</protein>
<evidence type="ECO:0000256" key="5">
    <source>
        <dbReference type="ARBA" id="ARBA00022679"/>
    </source>
</evidence>
<keyword evidence="4" id="KW-0963">Cytoplasm</keyword>
<evidence type="ECO:0000259" key="12">
    <source>
        <dbReference type="PROSITE" id="PS51163"/>
    </source>
</evidence>